<protein>
    <submittedName>
        <fullName evidence="1">Uncharacterized protein</fullName>
    </submittedName>
</protein>
<reference evidence="1" key="1">
    <citation type="submission" date="2018-05" db="EMBL/GenBank/DDBJ databases">
        <authorList>
            <person name="Lanie J.A."/>
            <person name="Ng W.-L."/>
            <person name="Kazmierczak K.M."/>
            <person name="Andrzejewski T.M."/>
            <person name="Davidsen T.M."/>
            <person name="Wayne K.J."/>
            <person name="Tettelin H."/>
            <person name="Glass J.I."/>
            <person name="Rusch D."/>
            <person name="Podicherti R."/>
            <person name="Tsui H.-C.T."/>
            <person name="Winkler M.E."/>
        </authorList>
    </citation>
    <scope>NUCLEOTIDE SEQUENCE</scope>
</reference>
<dbReference type="AlphaFoldDB" id="A0A381V083"/>
<organism evidence="1">
    <name type="scientific">marine metagenome</name>
    <dbReference type="NCBI Taxonomy" id="408172"/>
    <lineage>
        <taxon>unclassified sequences</taxon>
        <taxon>metagenomes</taxon>
        <taxon>ecological metagenomes</taxon>
    </lineage>
</organism>
<dbReference type="EMBL" id="UINC01007521">
    <property type="protein sequence ID" value="SVA33785.1"/>
    <property type="molecule type" value="Genomic_DNA"/>
</dbReference>
<gene>
    <name evidence="1" type="ORF">METZ01_LOCUS86639</name>
</gene>
<name>A0A381V083_9ZZZZ</name>
<proteinExistence type="predicted"/>
<sequence>MTGLSADELIKIRNDIDQLIKNTIDKDLNKRQGQRTKVKIPGNVEIQIEKDFLG</sequence>
<accession>A0A381V083</accession>
<evidence type="ECO:0000313" key="1">
    <source>
        <dbReference type="EMBL" id="SVA33785.1"/>
    </source>
</evidence>